<evidence type="ECO:0000256" key="5">
    <source>
        <dbReference type="ARBA" id="ARBA00017721"/>
    </source>
</evidence>
<keyword evidence="10" id="KW-0460">Magnesium</keyword>
<dbReference type="EC" id="3.1.26.4" evidence="4"/>
<feature type="domain" description="Ribonuclease H1 N-terminal" evidence="12">
    <location>
        <begin position="3"/>
        <end position="46"/>
    </location>
</feature>
<evidence type="ECO:0000256" key="2">
    <source>
        <dbReference type="ARBA" id="ARBA00004065"/>
    </source>
</evidence>
<dbReference type="Proteomes" id="UP000236333">
    <property type="component" value="Unassembled WGS sequence"/>
</dbReference>
<comment type="similarity">
    <text evidence="3">Belongs to the RNase H family.</text>
</comment>
<reference evidence="13 14" key="1">
    <citation type="journal article" date="2017" name="Mol. Biol. Evol.">
        <title>The 4-celled Tetrabaena socialis nuclear genome reveals the essential components for genetic control of cell number at the origin of multicellularity in the volvocine lineage.</title>
        <authorList>
            <person name="Featherston J."/>
            <person name="Arakaki Y."/>
            <person name="Hanschen E.R."/>
            <person name="Ferris P.J."/>
            <person name="Michod R.E."/>
            <person name="Olson B.J.S.C."/>
            <person name="Nozaki H."/>
            <person name="Durand P.M."/>
        </authorList>
    </citation>
    <scope>NUCLEOTIDE SEQUENCE [LARGE SCALE GENOMIC DNA]</scope>
    <source>
        <strain evidence="13 14">NIES-571</strain>
    </source>
</reference>
<dbReference type="GO" id="GO:0004523">
    <property type="term" value="F:RNA-DNA hybrid ribonuclease activity"/>
    <property type="evidence" value="ECO:0007669"/>
    <property type="project" value="UniProtKB-EC"/>
</dbReference>
<evidence type="ECO:0000256" key="11">
    <source>
        <dbReference type="SAM" id="MobiDB-lite"/>
    </source>
</evidence>
<dbReference type="InterPro" id="IPR011320">
    <property type="entry name" value="RNase_H1_N"/>
</dbReference>
<gene>
    <name evidence="13" type="ORF">TSOC_010937</name>
</gene>
<organism evidence="13 14">
    <name type="scientific">Tetrabaena socialis</name>
    <dbReference type="NCBI Taxonomy" id="47790"/>
    <lineage>
        <taxon>Eukaryota</taxon>
        <taxon>Viridiplantae</taxon>
        <taxon>Chlorophyta</taxon>
        <taxon>core chlorophytes</taxon>
        <taxon>Chlorophyceae</taxon>
        <taxon>CS clade</taxon>
        <taxon>Chlamydomonadales</taxon>
        <taxon>Tetrabaenaceae</taxon>
        <taxon>Tetrabaena</taxon>
    </lineage>
</organism>
<dbReference type="InterPro" id="IPR037056">
    <property type="entry name" value="RNase_H1_N_sf"/>
</dbReference>
<evidence type="ECO:0000259" key="12">
    <source>
        <dbReference type="Pfam" id="PF01693"/>
    </source>
</evidence>
<dbReference type="InterPro" id="IPR009027">
    <property type="entry name" value="Ribosomal_bL9/RNase_H1_N"/>
</dbReference>
<evidence type="ECO:0000313" key="14">
    <source>
        <dbReference type="Proteomes" id="UP000236333"/>
    </source>
</evidence>
<dbReference type="Gene3D" id="3.40.970.10">
    <property type="entry name" value="Ribonuclease H1, N-terminal domain"/>
    <property type="match status" value="1"/>
</dbReference>
<keyword evidence="14" id="KW-1185">Reference proteome</keyword>
<dbReference type="EMBL" id="PGGS01000556">
    <property type="protein sequence ID" value="PNH03045.1"/>
    <property type="molecule type" value="Genomic_DNA"/>
</dbReference>
<protein>
    <recommendedName>
        <fullName evidence="5">Ribonuclease H</fullName>
        <ecNumber evidence="4">3.1.26.4</ecNumber>
    </recommendedName>
</protein>
<evidence type="ECO:0000313" key="13">
    <source>
        <dbReference type="EMBL" id="PNH03045.1"/>
    </source>
</evidence>
<evidence type="ECO:0000256" key="1">
    <source>
        <dbReference type="ARBA" id="ARBA00001946"/>
    </source>
</evidence>
<dbReference type="SUPFAM" id="SSF55658">
    <property type="entry name" value="L9 N-domain-like"/>
    <property type="match status" value="1"/>
</dbReference>
<evidence type="ECO:0000256" key="6">
    <source>
        <dbReference type="ARBA" id="ARBA00022722"/>
    </source>
</evidence>
<evidence type="ECO:0000256" key="10">
    <source>
        <dbReference type="ARBA" id="ARBA00022842"/>
    </source>
</evidence>
<feature type="compositionally biased region" description="Gly residues" evidence="11">
    <location>
        <begin position="251"/>
        <end position="286"/>
    </location>
</feature>
<accession>A0A2J7ZS03</accession>
<keyword evidence="8" id="KW-0255">Endonuclease</keyword>
<comment type="caution">
    <text evidence="13">The sequence shown here is derived from an EMBL/GenBank/DDBJ whole genome shotgun (WGS) entry which is preliminary data.</text>
</comment>
<evidence type="ECO:0000256" key="9">
    <source>
        <dbReference type="ARBA" id="ARBA00022801"/>
    </source>
</evidence>
<feature type="compositionally biased region" description="Low complexity" evidence="11">
    <location>
        <begin position="161"/>
        <end position="196"/>
    </location>
</feature>
<dbReference type="OrthoDB" id="2016287at2759"/>
<dbReference type="GO" id="GO:0046872">
    <property type="term" value="F:metal ion binding"/>
    <property type="evidence" value="ECO:0007669"/>
    <property type="project" value="UniProtKB-KW"/>
</dbReference>
<proteinExistence type="inferred from homology"/>
<evidence type="ECO:0000256" key="8">
    <source>
        <dbReference type="ARBA" id="ARBA00022759"/>
    </source>
</evidence>
<keyword evidence="6" id="KW-0540">Nuclease</keyword>
<dbReference type="AlphaFoldDB" id="A0A2J7ZS03"/>
<evidence type="ECO:0000256" key="7">
    <source>
        <dbReference type="ARBA" id="ARBA00022723"/>
    </source>
</evidence>
<sequence>MGKVYAVRVGRRPGIYESWDEVKPLVSGYPGAQHKSFAGRAAAEAYLREGPSSKPPHAGAKRSRGADEDGDDGSHWRGGGSDGQGEDEQPQRRSNPYAAPSGNPYDAPAGNPYEARASNPYDGGANPYDGGGRVNPYVAFSAGGVGGLRGASARPGDLPTSRPGYVPPSYGGSDGSGASARAGDPPASRPGYVPPSYGGGGGSGASARAGDPPASRPGYVPPSYGGGGDGGASARPGGPPASRPGDVPPNYGGGGGSGGGGSGGGGSGGGSGSGGGGSGGSGGGGSVLDALAAGQAGVGIRSAISIKHNTAADKLSNDAIDLAYR</sequence>
<feature type="region of interest" description="Disordered" evidence="11">
    <location>
        <begin position="26"/>
        <end position="289"/>
    </location>
</feature>
<dbReference type="FunFam" id="3.40.970.10:FF:000002">
    <property type="entry name" value="Ribonuclease H"/>
    <property type="match status" value="1"/>
</dbReference>
<keyword evidence="7" id="KW-0479">Metal-binding</keyword>
<comment type="cofactor">
    <cofactor evidence="1">
        <name>Mg(2+)</name>
        <dbReference type="ChEBI" id="CHEBI:18420"/>
    </cofactor>
</comment>
<evidence type="ECO:0000256" key="4">
    <source>
        <dbReference type="ARBA" id="ARBA00012180"/>
    </source>
</evidence>
<comment type="function">
    <text evidence="2">Endonuclease that specifically degrades the RNA of RNA-DNA hybrids.</text>
</comment>
<evidence type="ECO:0000256" key="3">
    <source>
        <dbReference type="ARBA" id="ARBA00005300"/>
    </source>
</evidence>
<keyword evidence="9" id="KW-0378">Hydrolase</keyword>
<feature type="compositionally biased region" description="Low complexity" evidence="11">
    <location>
        <begin position="205"/>
        <end position="223"/>
    </location>
</feature>
<name>A0A2J7ZS03_9CHLO</name>
<feature type="compositionally biased region" description="Basic and acidic residues" evidence="11">
    <location>
        <begin position="64"/>
        <end position="75"/>
    </location>
</feature>
<dbReference type="Pfam" id="PF01693">
    <property type="entry name" value="Cauli_VI"/>
    <property type="match status" value="1"/>
</dbReference>